<feature type="region of interest" description="Disordered" evidence="2">
    <location>
        <begin position="496"/>
        <end position="519"/>
    </location>
</feature>
<evidence type="ECO:0000256" key="2">
    <source>
        <dbReference type="SAM" id="MobiDB-lite"/>
    </source>
</evidence>
<name>A0A914YUH7_9BILA</name>
<feature type="region of interest" description="Disordered" evidence="2">
    <location>
        <begin position="704"/>
        <end position="747"/>
    </location>
</feature>
<dbReference type="WBParaSite" id="PSU_v2.g332.t1">
    <property type="protein sequence ID" value="PSU_v2.g332.t1"/>
    <property type="gene ID" value="PSU_v2.g332"/>
</dbReference>
<feature type="region of interest" description="Disordered" evidence="2">
    <location>
        <begin position="1165"/>
        <end position="1214"/>
    </location>
</feature>
<feature type="compositionally biased region" description="Polar residues" evidence="2">
    <location>
        <begin position="269"/>
        <end position="283"/>
    </location>
</feature>
<dbReference type="InterPro" id="IPR011993">
    <property type="entry name" value="PH-like_dom_sf"/>
</dbReference>
<accession>A0A914YUH7</accession>
<feature type="region of interest" description="Disordered" evidence="2">
    <location>
        <begin position="1"/>
        <end position="117"/>
    </location>
</feature>
<feature type="compositionally biased region" description="Polar residues" evidence="2">
    <location>
        <begin position="1173"/>
        <end position="1193"/>
    </location>
</feature>
<feature type="region of interest" description="Disordered" evidence="2">
    <location>
        <begin position="400"/>
        <end position="419"/>
    </location>
</feature>
<feature type="region of interest" description="Disordered" evidence="2">
    <location>
        <begin position="262"/>
        <end position="283"/>
    </location>
</feature>
<organism evidence="3 4">
    <name type="scientific">Panagrolaimus superbus</name>
    <dbReference type="NCBI Taxonomy" id="310955"/>
    <lineage>
        <taxon>Eukaryota</taxon>
        <taxon>Metazoa</taxon>
        <taxon>Ecdysozoa</taxon>
        <taxon>Nematoda</taxon>
        <taxon>Chromadorea</taxon>
        <taxon>Rhabditida</taxon>
        <taxon>Tylenchina</taxon>
        <taxon>Panagrolaimomorpha</taxon>
        <taxon>Panagrolaimoidea</taxon>
        <taxon>Panagrolaimidae</taxon>
        <taxon>Panagrolaimus</taxon>
    </lineage>
</organism>
<feature type="compositionally biased region" description="Low complexity" evidence="2">
    <location>
        <begin position="497"/>
        <end position="508"/>
    </location>
</feature>
<feature type="coiled-coil region" evidence="1">
    <location>
        <begin position="547"/>
        <end position="609"/>
    </location>
</feature>
<evidence type="ECO:0000313" key="4">
    <source>
        <dbReference type="WBParaSite" id="PSU_v2.g332.t1"/>
    </source>
</evidence>
<protein>
    <submittedName>
        <fullName evidence="4">Uncharacterized protein</fullName>
    </submittedName>
</protein>
<feature type="compositionally biased region" description="Low complexity" evidence="2">
    <location>
        <begin position="340"/>
        <end position="349"/>
    </location>
</feature>
<feature type="compositionally biased region" description="Low complexity" evidence="2">
    <location>
        <begin position="433"/>
        <end position="454"/>
    </location>
</feature>
<feature type="compositionally biased region" description="Basic residues" evidence="2">
    <location>
        <begin position="1252"/>
        <end position="1264"/>
    </location>
</feature>
<dbReference type="Gene3D" id="2.30.29.30">
    <property type="entry name" value="Pleckstrin-homology domain (PH domain)/Phosphotyrosine-binding domain (PTB)"/>
    <property type="match status" value="1"/>
</dbReference>
<proteinExistence type="predicted"/>
<dbReference type="Proteomes" id="UP000887577">
    <property type="component" value="Unplaced"/>
</dbReference>
<reference evidence="4" key="1">
    <citation type="submission" date="2022-11" db="UniProtKB">
        <authorList>
            <consortium name="WormBaseParasite"/>
        </authorList>
    </citation>
    <scope>IDENTIFICATION</scope>
</reference>
<feature type="compositionally biased region" description="Low complexity" evidence="2">
    <location>
        <begin position="704"/>
        <end position="713"/>
    </location>
</feature>
<feature type="region of interest" description="Disordered" evidence="2">
    <location>
        <begin position="818"/>
        <end position="899"/>
    </location>
</feature>
<feature type="region of interest" description="Disordered" evidence="2">
    <location>
        <begin position="331"/>
        <end position="394"/>
    </location>
</feature>
<sequence>MDLRRSPKPSTTTIAPPSPSPSPRPPSTTPSTSNIPIAAQALNRTKSVGSGDRPKRSQQVTIPGSDYGTMPRSPNRLAIPGADEQQQQQQPSTTSPKLSPNSNRPDRATIDSFNEEDVADLSPEQKFYYLRLMAKPGKRPEPIKMKFVRWAPPIDRKLSVDDEATLESQAMRVVRTIGQAFEVCHKVAQEQMQERPFEESSGSGGNNPSEGIRAKEERKLFFFFLFSVPFSQISASSAIGEEIDAQTLEEMVEERLATLQEVEVPESDSPGTQIPSAGMSSKRQSIMFPRKISSEVSSLGGGIMNEQQQQQLQQFNSQIPQQFMQHQHFPSISSTGIPFNNNNNQQQQQPQGQFHQKPSSSSIQSQQAPSTSGFNQQQGYFGGSFSSSTLPHSHTWNAGQQLQQQLQQQQQQQQQQFGGFSQAQSLEQVNQFNQMQQPQLSHQASQQSIQQQQQQPPPGTYPGYYPMMPGSVSVPYGLSSPVMVSPYATLQLPPHLQQQANQQQQQQGQEGGGISSDLAQTVPNIPAALQMSRNLDQYNQQMLRNQYDQQSQNMQVANCQVQLLRDQLTSETSARLEAQQRQTQLLSTNKELLEQVQALVNRLQNLETKISGEIHSIPGTSQQIPVTAGTNIFNANPPAPPSHATSVPLLSQATPIAPNDHHQMHYSFHEHVISPDVRLPGPAPINPQRPYQLQPLADIRAGSLPPEEQSELSSPKKRRRPADDSGTKTEPESATEDTTDYSSSDQYEKTGGIIRPMAAHPPENLIPHGVSYPEAFQGPHYNVLLSNPQAAQQYPHNPQMGSYFQASPPYAGMPPQQVMPRHPSSQHHHIGGTPLPMQHNPIINPLQGYPTHEHPGSGSSTHHRNKDDKEDGKFALIFKPQPGPSHQSESPEAGKKKVFKVGVLKEREFSRMSFNTRLNRDKKDKDKDKEQLETLIEQSIPEESGHSSGTPPLLQRYGNNNASPSPPLRRKITQMQFENQPLRMDPQSSPQKPTTTHVSQLNRGWMNQASQQQFQQQQQFPSVPASSSIATAMYPPVKTKPLNLNSKVQDTVKKQRARALSVDMEQIPLGNLSLHDPLIMPSRKNRQIPSTSFPTTSMAQQNAVSPQMPMPLNAPSRNMAAALERLNKTEMNYVSNNNPGDVLFYPPPTIQNRQNSPRRKMTEIGYDSRQRKSLQPSSSIELPGISPTTNYPSNNNNNNGNISHGITPLDPDSVKGRTLQAYEAQMLSDPSLLARLTRLPAHMQAQFPQPSSHHHHHPQQHHQHQQQNQELTGSGGSSSGGELDKSTVTVLHLPNGVP</sequence>
<feature type="region of interest" description="Disordered" evidence="2">
    <location>
        <begin position="433"/>
        <end position="466"/>
    </location>
</feature>
<evidence type="ECO:0000256" key="1">
    <source>
        <dbReference type="SAM" id="Coils"/>
    </source>
</evidence>
<feature type="compositionally biased region" description="Basic and acidic residues" evidence="2">
    <location>
        <begin position="721"/>
        <end position="731"/>
    </location>
</feature>
<feature type="compositionally biased region" description="Pro residues" evidence="2">
    <location>
        <begin position="16"/>
        <end position="28"/>
    </location>
</feature>
<feature type="region of interest" description="Disordered" evidence="2">
    <location>
        <begin position="1245"/>
        <end position="1298"/>
    </location>
</feature>
<feature type="region of interest" description="Disordered" evidence="2">
    <location>
        <begin position="192"/>
        <end position="211"/>
    </location>
</feature>
<evidence type="ECO:0000313" key="3">
    <source>
        <dbReference type="Proteomes" id="UP000887577"/>
    </source>
</evidence>
<feature type="compositionally biased region" description="Polar residues" evidence="2">
    <location>
        <begin position="91"/>
        <end position="103"/>
    </location>
</feature>
<keyword evidence="1" id="KW-0175">Coiled coil</keyword>
<feature type="compositionally biased region" description="Low complexity" evidence="2">
    <location>
        <begin position="356"/>
        <end position="388"/>
    </location>
</feature>
<feature type="region of interest" description="Disordered" evidence="2">
    <location>
        <begin position="936"/>
        <end position="968"/>
    </location>
</feature>
<keyword evidence="3" id="KW-1185">Reference proteome</keyword>